<protein>
    <submittedName>
        <fullName evidence="1">Uncharacterized protein</fullName>
    </submittedName>
</protein>
<evidence type="ECO:0000313" key="2">
    <source>
        <dbReference type="Proteomes" id="UP000051269"/>
    </source>
</evidence>
<name>A0A0R2RIW7_9BACT</name>
<accession>A0A0R2RIW7</accession>
<dbReference type="EMBL" id="LIBO01000082">
    <property type="protein sequence ID" value="KRO62406.1"/>
    <property type="molecule type" value="Genomic_DNA"/>
</dbReference>
<reference evidence="1 2" key="1">
    <citation type="submission" date="2015-10" db="EMBL/GenBank/DDBJ databases">
        <title>Metagenome-Assembled Genomes uncover a global brackish microbiome.</title>
        <authorList>
            <person name="Hugerth L.W."/>
            <person name="Larsson J."/>
            <person name="Alneberg J."/>
            <person name="Lindh M.V."/>
            <person name="Legrand C."/>
            <person name="Pinhassi J."/>
            <person name="Andersson A.F."/>
        </authorList>
    </citation>
    <scope>NUCLEOTIDE SEQUENCE [LARGE SCALE GENOMIC DNA]</scope>
    <source>
        <strain evidence="1">BACL18 MAG-120507-bin52</strain>
    </source>
</reference>
<comment type="caution">
    <text evidence="1">The sequence shown here is derived from an EMBL/GenBank/DDBJ whole genome shotgun (WGS) entry which is preliminary data.</text>
</comment>
<sequence length="72" mass="8452">MLSRTETLARGRTRAGVFVRKHFLNFFSFSNRVHCLKRTSSRIASLRVLLRQAPTKRTGSRLRVYFPPFPAW</sequence>
<dbReference type="AlphaFoldDB" id="A0A0R2RIW7"/>
<organism evidence="1 2">
    <name type="scientific">Verrucomicrobia subdivision 6 bacterium BACL9 MAG-120507-bin52</name>
    <dbReference type="NCBI Taxonomy" id="1655590"/>
    <lineage>
        <taxon>Bacteria</taxon>
        <taxon>Pseudomonadati</taxon>
        <taxon>Verrucomicrobiota</taxon>
        <taxon>Verrucomicrobiia</taxon>
        <taxon>Verrucomicrobiales</taxon>
        <taxon>Verrucomicrobia subdivision 6</taxon>
    </lineage>
</organism>
<evidence type="ECO:0000313" key="1">
    <source>
        <dbReference type="EMBL" id="KRO62406.1"/>
    </source>
</evidence>
<dbReference type="Proteomes" id="UP000051269">
    <property type="component" value="Unassembled WGS sequence"/>
</dbReference>
<proteinExistence type="predicted"/>
<gene>
    <name evidence="1" type="ORF">ABR82_08605</name>
</gene>